<evidence type="ECO:0000313" key="2">
    <source>
        <dbReference type="EMBL" id="TWT63265.1"/>
    </source>
</evidence>
<evidence type="ECO:0000313" key="3">
    <source>
        <dbReference type="Proteomes" id="UP000316095"/>
    </source>
</evidence>
<accession>A0A5C5XMD3</accession>
<keyword evidence="3" id="KW-1185">Reference proteome</keyword>
<gene>
    <name evidence="2" type="ORF">Pan54_40180</name>
</gene>
<protein>
    <submittedName>
        <fullName evidence="2">YHS domain protein</fullName>
    </submittedName>
</protein>
<evidence type="ECO:0000256" key="1">
    <source>
        <dbReference type="SAM" id="MobiDB-lite"/>
    </source>
</evidence>
<organism evidence="2 3">
    <name type="scientific">Rubinisphaera italica</name>
    <dbReference type="NCBI Taxonomy" id="2527969"/>
    <lineage>
        <taxon>Bacteria</taxon>
        <taxon>Pseudomonadati</taxon>
        <taxon>Planctomycetota</taxon>
        <taxon>Planctomycetia</taxon>
        <taxon>Planctomycetales</taxon>
        <taxon>Planctomycetaceae</taxon>
        <taxon>Rubinisphaera</taxon>
    </lineage>
</organism>
<sequence length="331" mass="37058">MSQVNKLQYLSKTIFSLCILATVMLYLGCSKSETPTAVPAQTNTTAPEGNESSNVSQLEAPPKKSESQSHELPVITFGNDAPSTSSANGEMKSGEKQNETFEADKRADVVIAALKDLQILLGTWRGITQKNFDGSKALDETNWVWDFKTNPKQPALVMSSEASPYYRNASMTFIPESEQYQLQLTDDEGQTSTLIGVFTSEIKDEPGDDDKPQRSYKLEFTEKEPEDKTKRLVFNQQNNNRYLLEVYEQRGGNDRFFRVDTVSTQREGTSMALIDEGYGERTCIISGGLGTITVSYQGKSYYVCCTGCKAAFEEEPERWIARFEEQSKSMN</sequence>
<dbReference type="InterPro" id="IPR012348">
    <property type="entry name" value="RNR-like"/>
</dbReference>
<dbReference type="OrthoDB" id="281529at2"/>
<feature type="compositionally biased region" description="Polar residues" evidence="1">
    <location>
        <begin position="36"/>
        <end position="57"/>
    </location>
</feature>
<feature type="region of interest" description="Disordered" evidence="1">
    <location>
        <begin position="36"/>
        <end position="100"/>
    </location>
</feature>
<comment type="caution">
    <text evidence="2">The sequence shown here is derived from an EMBL/GenBank/DDBJ whole genome shotgun (WGS) entry which is preliminary data.</text>
</comment>
<dbReference type="Proteomes" id="UP000316095">
    <property type="component" value="Unassembled WGS sequence"/>
</dbReference>
<proteinExistence type="predicted"/>
<dbReference type="GO" id="GO:0016491">
    <property type="term" value="F:oxidoreductase activity"/>
    <property type="evidence" value="ECO:0007669"/>
    <property type="project" value="InterPro"/>
</dbReference>
<dbReference type="AlphaFoldDB" id="A0A5C5XMD3"/>
<dbReference type="EMBL" id="SJPG01000001">
    <property type="protein sequence ID" value="TWT63265.1"/>
    <property type="molecule type" value="Genomic_DNA"/>
</dbReference>
<dbReference type="Gene3D" id="1.10.620.20">
    <property type="entry name" value="Ribonucleotide Reductase, subunit A"/>
    <property type="match status" value="1"/>
</dbReference>
<dbReference type="RefSeq" id="WP_146505036.1">
    <property type="nucleotide sequence ID" value="NZ_SJPG01000001.1"/>
</dbReference>
<name>A0A5C5XMD3_9PLAN</name>
<reference evidence="2 3" key="1">
    <citation type="submission" date="2019-02" db="EMBL/GenBank/DDBJ databases">
        <title>Deep-cultivation of Planctomycetes and their phenomic and genomic characterization uncovers novel biology.</title>
        <authorList>
            <person name="Wiegand S."/>
            <person name="Jogler M."/>
            <person name="Boedeker C."/>
            <person name="Pinto D."/>
            <person name="Vollmers J."/>
            <person name="Rivas-Marin E."/>
            <person name="Kohn T."/>
            <person name="Peeters S.H."/>
            <person name="Heuer A."/>
            <person name="Rast P."/>
            <person name="Oberbeckmann S."/>
            <person name="Bunk B."/>
            <person name="Jeske O."/>
            <person name="Meyerdierks A."/>
            <person name="Storesund J.E."/>
            <person name="Kallscheuer N."/>
            <person name="Luecker S."/>
            <person name="Lage O.M."/>
            <person name="Pohl T."/>
            <person name="Merkel B.J."/>
            <person name="Hornburger P."/>
            <person name="Mueller R.-W."/>
            <person name="Bruemmer F."/>
            <person name="Labrenz M."/>
            <person name="Spormann A.M."/>
            <person name="Op Den Camp H."/>
            <person name="Overmann J."/>
            <person name="Amann R."/>
            <person name="Jetten M.S.M."/>
            <person name="Mascher T."/>
            <person name="Medema M.H."/>
            <person name="Devos D.P."/>
            <person name="Kaster A.-K."/>
            <person name="Ovreas L."/>
            <person name="Rohde M."/>
            <person name="Galperin M.Y."/>
            <person name="Jogler C."/>
        </authorList>
    </citation>
    <scope>NUCLEOTIDE SEQUENCE [LARGE SCALE GENOMIC DNA]</scope>
    <source>
        <strain evidence="2 3">Pan54</strain>
    </source>
</reference>